<feature type="compositionally biased region" description="Polar residues" evidence="1">
    <location>
        <begin position="1"/>
        <end position="25"/>
    </location>
</feature>
<proteinExistence type="predicted"/>
<evidence type="ECO:0000256" key="1">
    <source>
        <dbReference type="SAM" id="MobiDB-lite"/>
    </source>
</evidence>
<organism evidence="2 3">
    <name type="scientific">Trypanosoma congolense (strain IL3000)</name>
    <dbReference type="NCBI Taxonomy" id="1068625"/>
    <lineage>
        <taxon>Eukaryota</taxon>
        <taxon>Discoba</taxon>
        <taxon>Euglenozoa</taxon>
        <taxon>Kinetoplastea</taxon>
        <taxon>Metakinetoplastina</taxon>
        <taxon>Trypanosomatida</taxon>
        <taxon>Trypanosomatidae</taxon>
        <taxon>Trypanosoma</taxon>
        <taxon>Nannomonas</taxon>
    </lineage>
</organism>
<feature type="region of interest" description="Disordered" evidence="1">
    <location>
        <begin position="455"/>
        <end position="478"/>
    </location>
</feature>
<dbReference type="VEuPathDB" id="TriTrypDB:TcIL3000_0_57390"/>
<reference key="1">
    <citation type="submission" date="2011-07" db="EMBL/GenBank/DDBJ databases">
        <title>Divergent evolution of antigenic variation in African trypanosomes.</title>
        <authorList>
            <person name="Jackson A.P."/>
            <person name="Berry A."/>
            <person name="Allison H.C."/>
            <person name="Burton P."/>
            <person name="Anderson J."/>
            <person name="Aslett M."/>
            <person name="Brown R."/>
            <person name="Corton N."/>
            <person name="Harris D."/>
            <person name="Hauser H."/>
            <person name="Gamble J."/>
            <person name="Gilderthorp R."/>
            <person name="McQuillan J."/>
            <person name="Quail M.A."/>
            <person name="Sanders M."/>
            <person name="van Tonder A."/>
            <person name="Ginger M.L."/>
            <person name="Donelson J.E."/>
            <person name="Field M.C."/>
            <person name="Barry J.D."/>
            <person name="Berriman M."/>
            <person name="Hertz-Fowler C."/>
        </authorList>
    </citation>
    <scope>NUCLEOTIDE SEQUENCE [LARGE SCALE GENOMIC DNA]</scope>
    <source>
        <strain>IL3000</strain>
    </source>
</reference>
<dbReference type="AlphaFoldDB" id="F9WD43"/>
<comment type="caution">
    <text evidence="2">The sequence shown here is derived from an EMBL/GenBank/DDBJ whole genome shotgun (WGS) entry which is preliminary data.</text>
</comment>
<evidence type="ECO:0000313" key="2">
    <source>
        <dbReference type="EMBL" id="CCD15194.1"/>
    </source>
</evidence>
<accession>F9WD43</accession>
<dbReference type="EMBL" id="CAEQ01001819">
    <property type="protein sequence ID" value="CCD15194.1"/>
    <property type="molecule type" value="Genomic_DNA"/>
</dbReference>
<feature type="region of interest" description="Disordered" evidence="1">
    <location>
        <begin position="1"/>
        <end position="58"/>
    </location>
</feature>
<feature type="region of interest" description="Disordered" evidence="1">
    <location>
        <begin position="517"/>
        <end position="561"/>
    </location>
</feature>
<feature type="compositionally biased region" description="Polar residues" evidence="1">
    <location>
        <begin position="666"/>
        <end position="675"/>
    </location>
</feature>
<gene>
    <name evidence="2" type="ORF">TCIL3000_0_57390</name>
</gene>
<reference evidence="2 3" key="3">
    <citation type="journal article" date="2012" name="Proc. Natl. Acad. Sci. U.S.A.">
        <title>Antigenic diversity is generated by distinct evolutionary mechanisms in African trypanosome species.</title>
        <authorList>
            <person name="Jackson A.P."/>
            <person name="Berry A."/>
            <person name="Aslett M."/>
            <person name="Allison H.C."/>
            <person name="Burton P."/>
            <person name="Vavrova-Anderson J."/>
            <person name="Brown R."/>
            <person name="Browne H."/>
            <person name="Corton N."/>
            <person name="Hauser H."/>
            <person name="Gamble J."/>
            <person name="Gilderthorp R."/>
            <person name="Marcello L."/>
            <person name="McQuillan J."/>
            <person name="Otto T.D."/>
            <person name="Quail M.A."/>
            <person name="Sanders M.J."/>
            <person name="van Tonder A."/>
            <person name="Ginger M.L."/>
            <person name="Field M.C."/>
            <person name="Barry J.D."/>
            <person name="Hertz-Fowler C."/>
            <person name="Berriman M."/>
        </authorList>
    </citation>
    <scope>NUCLEOTIDE SEQUENCE [LARGE SCALE GENOMIC DNA]</scope>
    <source>
        <strain evidence="2 3">IL3000</strain>
    </source>
</reference>
<feature type="region of interest" description="Disordered" evidence="1">
    <location>
        <begin position="198"/>
        <end position="264"/>
    </location>
</feature>
<feature type="compositionally biased region" description="Polar residues" evidence="1">
    <location>
        <begin position="552"/>
        <end position="561"/>
    </location>
</feature>
<name>F9WD43_TRYCI</name>
<protein>
    <submittedName>
        <fullName evidence="2">WGS project CAEQ00000000 data, annotated contig 2319</fullName>
    </submittedName>
</protein>
<feature type="compositionally biased region" description="Low complexity" evidence="1">
    <location>
        <begin position="635"/>
        <end position="655"/>
    </location>
</feature>
<reference evidence="3" key="2">
    <citation type="submission" date="2011-07" db="EMBL/GenBank/DDBJ databases">
        <title>Divergent evolution of antigenic variation in African trypanosomes.</title>
        <authorList>
            <person name="Jackson A.P."/>
            <person name="Berry A."/>
            <person name="Allison H.C."/>
            <person name="Burton P."/>
            <person name="Anderson J."/>
            <person name="Aslett M."/>
            <person name="Brown R."/>
            <person name="Corton N."/>
            <person name="Harris D."/>
            <person name="Hauser H."/>
            <person name="Gamble J."/>
            <person name="Gilderthorp R."/>
            <person name="McQuillan J."/>
            <person name="Quail M.A."/>
            <person name="Sanders M."/>
            <person name="Van Tonder A."/>
            <person name="Ginger M.L."/>
            <person name="Donelson J.E."/>
            <person name="Field M.C."/>
            <person name="Barry J.D."/>
            <person name="Berriman M."/>
            <person name="Hertz-Fowler C."/>
        </authorList>
    </citation>
    <scope>NUCLEOTIDE SEQUENCE [LARGE SCALE GENOMIC DNA]</scope>
    <source>
        <strain evidence="3">IL3000</strain>
    </source>
</reference>
<feature type="region of interest" description="Disordered" evidence="1">
    <location>
        <begin position="600"/>
        <end position="675"/>
    </location>
</feature>
<evidence type="ECO:0000313" key="3">
    <source>
        <dbReference type="Proteomes" id="UP000000702"/>
    </source>
</evidence>
<feature type="compositionally biased region" description="Basic residues" evidence="1">
    <location>
        <begin position="457"/>
        <end position="468"/>
    </location>
</feature>
<dbReference type="Proteomes" id="UP000000702">
    <property type="component" value="Unassembled WGS sequence"/>
</dbReference>
<sequence>MRRQQSCPVPNMTQLSRCSTTQARSITHEARSGGVPCRKQSREEPLRRHRESASCKTRSPVNGLKQWIGTDPKHIFAGSNKGASSLHSCCSRSSSSGAPSHANIRKPLIGGMITGMKLASAPVVIGKCSTVNERPTNSPIIPEAATASPAAVASRFERSNVVRLSRIGSAADTLSSTEGAAQPVITPLPLSMVLPDRHKQGRTKPHDVNNRAIDPAGGRRRGSLAVHSDAPFNMRCKRRGPSALQRKPRSTPPPKSVNGTKHRLPRHSAEAGIAMSLKETRNGKGPAKCRSVSEKPVKCASRASLRCLPRGSVNKIIAVSQNEPIFPGKESPEEWEDNGRELTNTKTATRVESPSKAQQACCAAAHGKEVVSWLRKSAAEREPICVTTPTCHEGPGCLPDTTPYGNKEEEENSGNDFWTPPAYIGCQSSSRNSRRIMSEKLSSLELAISPVAQLASMRRRSRKSRSSRHGPSCSDGKEADHEAYAEMLQCSRTTVQHLSSYCFTVSVSTLTAVSMSSRSSARVPGVSVRETTPQDQLLRRGDEASPAVGASDNRSSAAQSPQEIANLLATTGSTVPASPRQQATQQHSMARSFSTRCSFQAYDTDSSSPEPPKEPSATTVGKLCGERGGGGGNSEGIRGSATGTTKPTRAKATAPVLNFAGLTAGKESNTPARLH</sequence>
<feature type="non-terminal residue" evidence="2">
    <location>
        <position position="675"/>
    </location>
</feature>
<keyword evidence="3" id="KW-1185">Reference proteome</keyword>